<dbReference type="GO" id="GO:0005886">
    <property type="term" value="C:plasma membrane"/>
    <property type="evidence" value="ECO:0007669"/>
    <property type="project" value="TreeGrafter"/>
</dbReference>
<dbReference type="OrthoDB" id="9785474at2"/>
<dbReference type="eggNOG" id="COG3945">
    <property type="taxonomic scope" value="Bacteria"/>
</dbReference>
<dbReference type="Pfam" id="PF01814">
    <property type="entry name" value="Hemerythrin"/>
    <property type="match status" value="1"/>
</dbReference>
<gene>
    <name evidence="2" type="ordered locus">Amet_1359</name>
</gene>
<dbReference type="HOGENOM" id="CLU_095978_2_0_9"/>
<evidence type="ECO:0000313" key="3">
    <source>
        <dbReference type="Proteomes" id="UP000001572"/>
    </source>
</evidence>
<dbReference type="RefSeq" id="WP_012062600.1">
    <property type="nucleotide sequence ID" value="NC_009633.1"/>
</dbReference>
<evidence type="ECO:0000259" key="1">
    <source>
        <dbReference type="Pfam" id="PF01814"/>
    </source>
</evidence>
<dbReference type="EMBL" id="CP000724">
    <property type="protein sequence ID" value="ABR47559.1"/>
    <property type="molecule type" value="Genomic_DNA"/>
</dbReference>
<proteinExistence type="predicted"/>
<dbReference type="STRING" id="293826.Amet_1359"/>
<dbReference type="InterPro" id="IPR012312">
    <property type="entry name" value="Hemerythrin-like"/>
</dbReference>
<reference evidence="3" key="1">
    <citation type="journal article" date="2016" name="Genome Announc.">
        <title>Complete genome sequence of Alkaliphilus metalliredigens strain QYMF, an alkaliphilic and metal-reducing bacterium isolated from borax-contaminated leachate ponds.</title>
        <authorList>
            <person name="Hwang C."/>
            <person name="Copeland A."/>
            <person name="Lucas S."/>
            <person name="Lapidus A."/>
            <person name="Barry K."/>
            <person name="Detter J.C."/>
            <person name="Glavina Del Rio T."/>
            <person name="Hammon N."/>
            <person name="Israni S."/>
            <person name="Dalin E."/>
            <person name="Tice H."/>
            <person name="Pitluck S."/>
            <person name="Chertkov O."/>
            <person name="Brettin T."/>
            <person name="Bruce D."/>
            <person name="Han C."/>
            <person name="Schmutz J."/>
            <person name="Larimer F."/>
            <person name="Land M.L."/>
            <person name="Hauser L."/>
            <person name="Kyrpides N."/>
            <person name="Mikhailova N."/>
            <person name="Ye Q."/>
            <person name="Zhou J."/>
            <person name="Richardson P."/>
            <person name="Fields M.W."/>
        </authorList>
    </citation>
    <scope>NUCLEOTIDE SEQUENCE [LARGE SCALE GENOMIC DNA]</scope>
    <source>
        <strain evidence="3">QYMF</strain>
    </source>
</reference>
<evidence type="ECO:0000313" key="2">
    <source>
        <dbReference type="EMBL" id="ABR47559.1"/>
    </source>
</evidence>
<keyword evidence="3" id="KW-1185">Reference proteome</keyword>
<name>A6TMZ1_ALKMQ</name>
<dbReference type="Gene3D" id="1.20.120.520">
    <property type="entry name" value="nmb1532 protein domain like"/>
    <property type="match status" value="1"/>
</dbReference>
<feature type="domain" description="Hemerythrin-like" evidence="1">
    <location>
        <begin position="3"/>
        <end position="139"/>
    </location>
</feature>
<dbReference type="Proteomes" id="UP000001572">
    <property type="component" value="Chromosome"/>
</dbReference>
<dbReference type="PANTHER" id="PTHR39966">
    <property type="entry name" value="BLL2471 PROTEIN-RELATED"/>
    <property type="match status" value="1"/>
</dbReference>
<dbReference type="AlphaFoldDB" id="A6TMZ1"/>
<sequence>MKAIQVLRDEHQYILRMLKVVRGFSIHTFKTQEVYYKGFHDAIDFIRNYADKFHHGKEEDILFLKMSSELGKAIEQGPIFGMLAEHDLGRLHIKTLEEALHAAEAGDEDAKVDIIANAISYTDLLYRHIDKEDNAIFNFAESQLSQESLQTLDVDFEAAKERLASDTTEKKYVQLLEELEATLASL</sequence>
<accession>A6TMZ1</accession>
<dbReference type="KEGG" id="amt:Amet_1359"/>
<dbReference type="PANTHER" id="PTHR39966:SF1">
    <property type="entry name" value="HEMERYTHRIN-LIKE DOMAIN-CONTAINING PROTEIN"/>
    <property type="match status" value="1"/>
</dbReference>
<protein>
    <submittedName>
        <fullName evidence="2">Hemerythrin HHE cation binding domain protein</fullName>
    </submittedName>
</protein>
<organism evidence="2 3">
    <name type="scientific">Alkaliphilus metalliredigens (strain QYMF)</name>
    <dbReference type="NCBI Taxonomy" id="293826"/>
    <lineage>
        <taxon>Bacteria</taxon>
        <taxon>Bacillati</taxon>
        <taxon>Bacillota</taxon>
        <taxon>Clostridia</taxon>
        <taxon>Peptostreptococcales</taxon>
        <taxon>Natronincolaceae</taxon>
        <taxon>Alkaliphilus</taxon>
    </lineage>
</organism>